<keyword evidence="5" id="KW-0812">Transmembrane</keyword>
<dbReference type="AlphaFoldDB" id="A0A1Y1HP56"/>
<keyword evidence="6" id="KW-0375">Hydrogen ion transport</keyword>
<evidence type="ECO:0000313" key="12">
    <source>
        <dbReference type="EMBL" id="GAQ80414.1"/>
    </source>
</evidence>
<sequence length="251" mass="27704">MATSVAARVGSAGALTLQCSASKQTVLSTPSSFVPRFSRERVQIAAPAVRRVITFVAEAREESRRSTEANVGERLKSLVDRKINPIAIAAVNMLVACPALAEEKGKIFDFNLTLPIIAVEFLLLMVALDNIWFKPVSKVMDDRDALIRNKLMSVRDNSSELEALEKEAQQIIRAARVEITQQQNEHKKKLAEKLDAELQENRAKVEAELAAALADLEKQKEETLAGLESQVQALSEEIIKKVLPIPLPAKR</sequence>
<dbReference type="InterPro" id="IPR050059">
    <property type="entry name" value="ATP_synthase_B_chain"/>
</dbReference>
<dbReference type="Pfam" id="PF00430">
    <property type="entry name" value="ATP-synt_B"/>
    <property type="match status" value="1"/>
</dbReference>
<evidence type="ECO:0000256" key="7">
    <source>
        <dbReference type="ARBA" id="ARBA00022989"/>
    </source>
</evidence>
<keyword evidence="8" id="KW-0406">Ion transport</keyword>
<gene>
    <name evidence="12" type="ORF">KFL_000530400</name>
</gene>
<dbReference type="PANTHER" id="PTHR33445">
    <property type="entry name" value="ATP SYNTHASE SUBUNIT B', CHLOROPLASTIC"/>
    <property type="match status" value="1"/>
</dbReference>
<keyword evidence="13" id="KW-1185">Reference proteome</keyword>
<dbReference type="Proteomes" id="UP000054558">
    <property type="component" value="Unassembled WGS sequence"/>
</dbReference>
<dbReference type="GO" id="GO:0015078">
    <property type="term" value="F:proton transmembrane transporter activity"/>
    <property type="evidence" value="ECO:0007669"/>
    <property type="project" value="InterPro"/>
</dbReference>
<dbReference type="GO" id="GO:0015986">
    <property type="term" value="P:proton motive force-driven ATP synthesis"/>
    <property type="evidence" value="ECO:0007669"/>
    <property type="project" value="InterPro"/>
</dbReference>
<dbReference type="PANTHER" id="PTHR33445:SF2">
    <property type="entry name" value="ATP SYNTHASE SUBUNIT B', CHLOROPLASTIC"/>
    <property type="match status" value="1"/>
</dbReference>
<evidence type="ECO:0000256" key="5">
    <source>
        <dbReference type="ARBA" id="ARBA00022692"/>
    </source>
</evidence>
<accession>A0A1Y1HP56</accession>
<dbReference type="HAMAP" id="MF_01399">
    <property type="entry name" value="ATP_synth_bprime"/>
    <property type="match status" value="1"/>
</dbReference>
<comment type="function">
    <text evidence="10">F(1)F(0) ATP synthase produces ATP from ADP in the presence of a proton or sodium gradient. F-type ATPases consist of two structural domains, F(1) containing the extramembraneous catalytic core and F(0) containing the membrane proton channel, linked together by a central stalk and a peripheral stalk. During catalysis, ATP synthesis in the catalytic domain of F(1) is coupled via a rotary mechanism of the central stalk subunits to proton translocation.</text>
</comment>
<dbReference type="EMBL" id="DF237002">
    <property type="protein sequence ID" value="GAQ80414.1"/>
    <property type="molecule type" value="Genomic_DNA"/>
</dbReference>
<protein>
    <submittedName>
        <fullName evidence="12">ATP synthase</fullName>
    </submittedName>
</protein>
<dbReference type="STRING" id="105231.A0A1Y1HP56"/>
<dbReference type="HAMAP" id="MF_01398">
    <property type="entry name" value="ATP_synth_b_bprime"/>
    <property type="match status" value="1"/>
</dbReference>
<evidence type="ECO:0000256" key="6">
    <source>
        <dbReference type="ARBA" id="ARBA00022781"/>
    </source>
</evidence>
<proteinExistence type="inferred from homology"/>
<evidence type="ECO:0000256" key="8">
    <source>
        <dbReference type="ARBA" id="ARBA00023065"/>
    </source>
</evidence>
<evidence type="ECO:0000256" key="3">
    <source>
        <dbReference type="ARBA" id="ARBA00022448"/>
    </source>
</evidence>
<name>A0A1Y1HP56_KLENI</name>
<comment type="similarity">
    <text evidence="2">Belongs to the ATPase B chain family.</text>
</comment>
<keyword evidence="4" id="KW-0138">CF(0)</keyword>
<organism evidence="12 13">
    <name type="scientific">Klebsormidium nitens</name>
    <name type="common">Green alga</name>
    <name type="synonym">Ulothrix nitens</name>
    <dbReference type="NCBI Taxonomy" id="105231"/>
    <lineage>
        <taxon>Eukaryota</taxon>
        <taxon>Viridiplantae</taxon>
        <taxon>Streptophyta</taxon>
        <taxon>Klebsormidiophyceae</taxon>
        <taxon>Klebsormidiales</taxon>
        <taxon>Klebsormidiaceae</taxon>
        <taxon>Klebsormidium</taxon>
    </lineage>
</organism>
<dbReference type="OMA" id="HALMATP"/>
<dbReference type="CDD" id="cd06503">
    <property type="entry name" value="ATP-synt_Fo_b"/>
    <property type="match status" value="1"/>
</dbReference>
<evidence type="ECO:0000256" key="4">
    <source>
        <dbReference type="ARBA" id="ARBA00022547"/>
    </source>
</evidence>
<dbReference type="GO" id="GO:0045259">
    <property type="term" value="C:proton-transporting ATP synthase complex"/>
    <property type="evidence" value="ECO:0000318"/>
    <property type="project" value="GO_Central"/>
</dbReference>
<evidence type="ECO:0000313" key="13">
    <source>
        <dbReference type="Proteomes" id="UP000054558"/>
    </source>
</evidence>
<dbReference type="OrthoDB" id="3819at2759"/>
<comment type="subcellular location">
    <subcellularLocation>
        <location evidence="1">Membrane</location>
        <topology evidence="1">Single-pass membrane protein</topology>
    </subcellularLocation>
</comment>
<reference evidence="12 13" key="1">
    <citation type="journal article" date="2014" name="Nat. Commun.">
        <title>Klebsormidium flaccidum genome reveals primary factors for plant terrestrial adaptation.</title>
        <authorList>
            <person name="Hori K."/>
            <person name="Maruyama F."/>
            <person name="Fujisawa T."/>
            <person name="Togashi T."/>
            <person name="Yamamoto N."/>
            <person name="Seo M."/>
            <person name="Sato S."/>
            <person name="Yamada T."/>
            <person name="Mori H."/>
            <person name="Tajima N."/>
            <person name="Moriyama T."/>
            <person name="Ikeuchi M."/>
            <person name="Watanabe M."/>
            <person name="Wada H."/>
            <person name="Kobayashi K."/>
            <person name="Saito M."/>
            <person name="Masuda T."/>
            <person name="Sasaki-Sekimoto Y."/>
            <person name="Mashiguchi K."/>
            <person name="Awai K."/>
            <person name="Shimojima M."/>
            <person name="Masuda S."/>
            <person name="Iwai M."/>
            <person name="Nobusawa T."/>
            <person name="Narise T."/>
            <person name="Kondo S."/>
            <person name="Saito H."/>
            <person name="Sato R."/>
            <person name="Murakawa M."/>
            <person name="Ihara Y."/>
            <person name="Oshima-Yamada Y."/>
            <person name="Ohtaka K."/>
            <person name="Satoh M."/>
            <person name="Sonobe K."/>
            <person name="Ishii M."/>
            <person name="Ohtani R."/>
            <person name="Kanamori-Sato M."/>
            <person name="Honoki R."/>
            <person name="Miyazaki D."/>
            <person name="Mochizuki H."/>
            <person name="Umetsu J."/>
            <person name="Higashi K."/>
            <person name="Shibata D."/>
            <person name="Kamiya Y."/>
            <person name="Sato N."/>
            <person name="Nakamura Y."/>
            <person name="Tabata S."/>
            <person name="Ida S."/>
            <person name="Kurokawa K."/>
            <person name="Ohta H."/>
        </authorList>
    </citation>
    <scope>NUCLEOTIDE SEQUENCE [LARGE SCALE GENOMIC DNA]</scope>
    <source>
        <strain evidence="12 13">NIES-2285</strain>
    </source>
</reference>
<keyword evidence="7" id="KW-1133">Transmembrane helix</keyword>
<feature type="coiled-coil region" evidence="11">
    <location>
        <begin position="154"/>
        <end position="237"/>
    </location>
</feature>
<evidence type="ECO:0000256" key="11">
    <source>
        <dbReference type="SAM" id="Coils"/>
    </source>
</evidence>
<dbReference type="InterPro" id="IPR034679">
    <property type="entry name" value="ATP_synth_b"/>
</dbReference>
<dbReference type="InterPro" id="IPR002146">
    <property type="entry name" value="ATP_synth_b/b'su_bac/chlpt"/>
</dbReference>
<keyword evidence="3" id="KW-0813">Transport</keyword>
<evidence type="ECO:0000256" key="2">
    <source>
        <dbReference type="ARBA" id="ARBA00005513"/>
    </source>
</evidence>
<evidence type="ECO:0000256" key="1">
    <source>
        <dbReference type="ARBA" id="ARBA00004167"/>
    </source>
</evidence>
<keyword evidence="11" id="KW-0175">Coiled coil</keyword>
<evidence type="ECO:0000256" key="9">
    <source>
        <dbReference type="ARBA" id="ARBA00023136"/>
    </source>
</evidence>
<evidence type="ECO:0000256" key="10">
    <source>
        <dbReference type="ARBA" id="ARBA00025198"/>
    </source>
</evidence>
<keyword evidence="9" id="KW-0472">Membrane</keyword>